<comment type="caution">
    <text evidence="2">The sequence shown here is derived from an EMBL/GenBank/DDBJ whole genome shotgun (WGS) entry which is preliminary data.</text>
</comment>
<evidence type="ECO:0000313" key="3">
    <source>
        <dbReference type="Proteomes" id="UP000317722"/>
    </source>
</evidence>
<dbReference type="Pfam" id="PF02567">
    <property type="entry name" value="PhzC-PhzF"/>
    <property type="match status" value="1"/>
</dbReference>
<dbReference type="PANTHER" id="PTHR13774:SF32">
    <property type="entry name" value="ANTISENSE-ENHANCING SEQUENCE 1"/>
    <property type="match status" value="1"/>
</dbReference>
<proteinExistence type="predicted"/>
<dbReference type="Proteomes" id="UP000317722">
    <property type="component" value="Unassembled WGS sequence"/>
</dbReference>
<dbReference type="PIRSF" id="PIRSF016184">
    <property type="entry name" value="PhzC_PhzF"/>
    <property type="match status" value="1"/>
</dbReference>
<dbReference type="InterPro" id="IPR003719">
    <property type="entry name" value="Phenazine_PhzF-like"/>
</dbReference>
<reference evidence="2 3" key="1">
    <citation type="journal article" date="2019" name="Environ. Microbiol.">
        <title>Species interactions and distinct microbial communities in high Arctic permafrost affected cryosols are associated with the CH4 and CO2 gas fluxes.</title>
        <authorList>
            <person name="Altshuler I."/>
            <person name="Hamel J."/>
            <person name="Turney S."/>
            <person name="Magnuson E."/>
            <person name="Levesque R."/>
            <person name="Greer C."/>
            <person name="Whyte L.G."/>
        </authorList>
    </citation>
    <scope>NUCLEOTIDE SEQUENCE [LARGE SCALE GENOMIC DNA]</scope>
    <source>
        <strain evidence="2 3">S9.3A</strain>
    </source>
</reference>
<protein>
    <submittedName>
        <fullName evidence="2">PhzF family phenazine biosynthesis protein</fullName>
    </submittedName>
</protein>
<dbReference type="AlphaFoldDB" id="A0A502CZH0"/>
<dbReference type="EMBL" id="RCZM01000002">
    <property type="protein sequence ID" value="TPG18032.1"/>
    <property type="molecule type" value="Genomic_DNA"/>
</dbReference>
<evidence type="ECO:0000256" key="1">
    <source>
        <dbReference type="PIRSR" id="PIRSR016184-1"/>
    </source>
</evidence>
<dbReference type="NCBIfam" id="TIGR00654">
    <property type="entry name" value="PhzF_family"/>
    <property type="match status" value="1"/>
</dbReference>
<organism evidence="2 3">
    <name type="scientific">Pedococcus bigeumensis</name>
    <dbReference type="NCBI Taxonomy" id="433644"/>
    <lineage>
        <taxon>Bacteria</taxon>
        <taxon>Bacillati</taxon>
        <taxon>Actinomycetota</taxon>
        <taxon>Actinomycetes</taxon>
        <taxon>Micrococcales</taxon>
        <taxon>Intrasporangiaceae</taxon>
        <taxon>Pedococcus</taxon>
    </lineage>
</organism>
<dbReference type="RefSeq" id="WP_140737836.1">
    <property type="nucleotide sequence ID" value="NZ_RCZM01000002.1"/>
</dbReference>
<feature type="active site" evidence="1">
    <location>
        <position position="48"/>
    </location>
</feature>
<dbReference type="GO" id="GO:0005737">
    <property type="term" value="C:cytoplasm"/>
    <property type="evidence" value="ECO:0007669"/>
    <property type="project" value="TreeGrafter"/>
</dbReference>
<dbReference type="Gene3D" id="3.10.310.10">
    <property type="entry name" value="Diaminopimelate Epimerase, Chain A, domain 1"/>
    <property type="match status" value="2"/>
</dbReference>
<dbReference type="GO" id="GO:0016853">
    <property type="term" value="F:isomerase activity"/>
    <property type="evidence" value="ECO:0007669"/>
    <property type="project" value="TreeGrafter"/>
</dbReference>
<name>A0A502CZH0_9MICO</name>
<dbReference type="OrthoDB" id="9788221at2"/>
<keyword evidence="3" id="KW-1185">Reference proteome</keyword>
<accession>A0A502CZH0</accession>
<dbReference type="PANTHER" id="PTHR13774">
    <property type="entry name" value="PHENAZINE BIOSYNTHESIS PROTEIN"/>
    <property type="match status" value="1"/>
</dbReference>
<dbReference type="SUPFAM" id="SSF54506">
    <property type="entry name" value="Diaminopimelate epimerase-like"/>
    <property type="match status" value="1"/>
</dbReference>
<gene>
    <name evidence="2" type="ORF">EAH86_06370</name>
</gene>
<evidence type="ECO:0000313" key="2">
    <source>
        <dbReference type="EMBL" id="TPG18032.1"/>
    </source>
</evidence>
<sequence length="281" mass="29276">MRLRYRLLNVFALDADPFSGNPLCVFEDGSGLSDDQQQGLARQFNLSETTFLVPPGDGADAGVRIFTTSFEMPFAGHPTLGTAHVARDLHGLGDRLGLSMPAGVIPVEADGDRWTLTANAGRVEADLDVDDVAQALGLSPDDLVGPVQQVSVGTSQVIAQAASVEAVRRARVNPELLGRYAGMGARGGETLIYVWSPSGEGRIEARALISDGSSVSEDPATGSACSNLGAWFVAQGRSGRWAVSQGAHVGRPSVLELSVDPDGTVQVGGLVRPVGTGEVEL</sequence>